<dbReference type="InterPro" id="IPR000868">
    <property type="entry name" value="Isochorismatase-like_dom"/>
</dbReference>
<feature type="domain" description="Isochorismatase-like" evidence="2">
    <location>
        <begin position="9"/>
        <end position="189"/>
    </location>
</feature>
<evidence type="ECO:0000256" key="1">
    <source>
        <dbReference type="ARBA" id="ARBA00022801"/>
    </source>
</evidence>
<dbReference type="CDD" id="cd00431">
    <property type="entry name" value="cysteine_hydrolases"/>
    <property type="match status" value="1"/>
</dbReference>
<accession>A0ABT6RE36</accession>
<dbReference type="Gene3D" id="3.40.50.850">
    <property type="entry name" value="Isochorismatase-like"/>
    <property type="match status" value="1"/>
</dbReference>
<organism evidence="3 4">
    <name type="scientific">Pinibacter soli</name>
    <dbReference type="NCBI Taxonomy" id="3044211"/>
    <lineage>
        <taxon>Bacteria</taxon>
        <taxon>Pseudomonadati</taxon>
        <taxon>Bacteroidota</taxon>
        <taxon>Chitinophagia</taxon>
        <taxon>Chitinophagales</taxon>
        <taxon>Chitinophagaceae</taxon>
        <taxon>Pinibacter</taxon>
    </lineage>
</organism>
<gene>
    <name evidence="3" type="ORF">QJ048_13655</name>
</gene>
<evidence type="ECO:0000313" key="4">
    <source>
        <dbReference type="Proteomes" id="UP001226434"/>
    </source>
</evidence>
<dbReference type="SUPFAM" id="SSF52499">
    <property type="entry name" value="Isochorismatase-like hydrolases"/>
    <property type="match status" value="1"/>
</dbReference>
<protein>
    <submittedName>
        <fullName evidence="3">Isochorismatase family protein</fullName>
    </submittedName>
</protein>
<dbReference type="InterPro" id="IPR050272">
    <property type="entry name" value="Isochorismatase-like_hydrls"/>
</dbReference>
<name>A0ABT6RE36_9BACT</name>
<dbReference type="Pfam" id="PF00857">
    <property type="entry name" value="Isochorismatase"/>
    <property type="match status" value="1"/>
</dbReference>
<dbReference type="PANTHER" id="PTHR43540">
    <property type="entry name" value="PEROXYUREIDOACRYLATE/UREIDOACRYLATE AMIDOHYDROLASE-RELATED"/>
    <property type="match status" value="1"/>
</dbReference>
<dbReference type="EMBL" id="JASBRG010000007">
    <property type="protein sequence ID" value="MDI3320831.1"/>
    <property type="molecule type" value="Genomic_DNA"/>
</dbReference>
<keyword evidence="1" id="KW-0378">Hydrolase</keyword>
<reference evidence="3 4" key="1">
    <citation type="submission" date="2023-05" db="EMBL/GenBank/DDBJ databases">
        <title>Genome sequence of Pinibacter sp. MAH-24.</title>
        <authorList>
            <person name="Huq M.A."/>
        </authorList>
    </citation>
    <scope>NUCLEOTIDE SEQUENCE [LARGE SCALE GENOMIC DNA]</scope>
    <source>
        <strain evidence="3 4">MAH-24</strain>
    </source>
</reference>
<evidence type="ECO:0000259" key="2">
    <source>
        <dbReference type="Pfam" id="PF00857"/>
    </source>
</evidence>
<dbReference type="RefSeq" id="WP_282334933.1">
    <property type="nucleotide sequence ID" value="NZ_JASBRG010000007.1"/>
</dbReference>
<evidence type="ECO:0000313" key="3">
    <source>
        <dbReference type="EMBL" id="MDI3320831.1"/>
    </source>
</evidence>
<dbReference type="PANTHER" id="PTHR43540:SF7">
    <property type="entry name" value="ISOCHORISMATASE FAMILY PROTEIN YECD"/>
    <property type="match status" value="1"/>
</dbReference>
<dbReference type="InterPro" id="IPR036380">
    <property type="entry name" value="Isochorismatase-like_sf"/>
</dbReference>
<sequence length="200" mass="21641">MITTLDNNTALVLIDLQKGTLNAQLVHPAKGVLANAIKLIDAFRNEGLPVVIVHVNPLGAPWTKTRKQVSMIPADEEGQKAAEAKMQEDGFFTIVPEIVLQPGDLLVTKKTWNAFFETGLHDELQKRNVTGIVLGGVSTSVGVEGTARAASELGYNITLASDATTDRIASAYEHSVHTIFPRISEIDTTDAIIKMLAQRK</sequence>
<comment type="caution">
    <text evidence="3">The sequence shown here is derived from an EMBL/GenBank/DDBJ whole genome shotgun (WGS) entry which is preliminary data.</text>
</comment>
<dbReference type="Proteomes" id="UP001226434">
    <property type="component" value="Unassembled WGS sequence"/>
</dbReference>
<proteinExistence type="predicted"/>
<keyword evidence="4" id="KW-1185">Reference proteome</keyword>